<dbReference type="Pfam" id="PF00589">
    <property type="entry name" value="Phage_integrase"/>
    <property type="match status" value="1"/>
</dbReference>
<keyword evidence="6" id="KW-1185">Reference proteome</keyword>
<gene>
    <name evidence="5" type="ORF">SAMN04489864_11582</name>
</gene>
<dbReference type="InterPro" id="IPR050090">
    <property type="entry name" value="Tyrosine_recombinase_XerCD"/>
</dbReference>
<dbReference type="PANTHER" id="PTHR30349:SF64">
    <property type="entry name" value="PROPHAGE INTEGRASE INTD-RELATED"/>
    <property type="match status" value="1"/>
</dbReference>
<accession>A0A1I3AL80</accession>
<dbReference type="Pfam" id="PF13102">
    <property type="entry name" value="Phage_int_SAM_5"/>
    <property type="match status" value="1"/>
</dbReference>
<evidence type="ECO:0000256" key="3">
    <source>
        <dbReference type="ARBA" id="ARBA00023172"/>
    </source>
</evidence>
<dbReference type="GO" id="GO:0003677">
    <property type="term" value="F:DNA binding"/>
    <property type="evidence" value="ECO:0007669"/>
    <property type="project" value="UniProtKB-KW"/>
</dbReference>
<dbReference type="InterPro" id="IPR025269">
    <property type="entry name" value="SAM-like_dom"/>
</dbReference>
<dbReference type="InterPro" id="IPR035386">
    <property type="entry name" value="Arm-DNA-bind_5"/>
</dbReference>
<dbReference type="AlphaFoldDB" id="A0A1I3AL80"/>
<dbReference type="EMBL" id="FOPP01000015">
    <property type="protein sequence ID" value="SFH50773.1"/>
    <property type="molecule type" value="Genomic_DNA"/>
</dbReference>
<name>A0A1I3AL80_9SPHI</name>
<comment type="similarity">
    <text evidence="1">Belongs to the 'phage' integrase family.</text>
</comment>
<evidence type="ECO:0000256" key="2">
    <source>
        <dbReference type="ARBA" id="ARBA00023125"/>
    </source>
</evidence>
<dbReference type="InterPro" id="IPR002104">
    <property type="entry name" value="Integrase_catalytic"/>
</dbReference>
<reference evidence="5 6" key="1">
    <citation type="submission" date="2016-10" db="EMBL/GenBank/DDBJ databases">
        <authorList>
            <person name="de Groot N.N."/>
        </authorList>
    </citation>
    <scope>NUCLEOTIDE SEQUENCE [LARGE SCALE GENOMIC DNA]</scope>
    <source>
        <strain evidence="5 6">DSM 18684</strain>
    </source>
</reference>
<dbReference type="RefSeq" id="WP_090998215.1">
    <property type="nucleotide sequence ID" value="NZ_FOPP01000015.1"/>
</dbReference>
<keyword evidence="3" id="KW-0233">DNA recombination</keyword>
<keyword evidence="2" id="KW-0238">DNA-binding</keyword>
<dbReference type="Gene3D" id="1.10.443.10">
    <property type="entry name" value="Intergrase catalytic core"/>
    <property type="match status" value="1"/>
</dbReference>
<proteinExistence type="inferred from homology"/>
<dbReference type="SUPFAM" id="SSF56349">
    <property type="entry name" value="DNA breaking-rejoining enzymes"/>
    <property type="match status" value="1"/>
</dbReference>
<dbReference type="PANTHER" id="PTHR30349">
    <property type="entry name" value="PHAGE INTEGRASE-RELATED"/>
    <property type="match status" value="1"/>
</dbReference>
<evidence type="ECO:0000256" key="1">
    <source>
        <dbReference type="ARBA" id="ARBA00008857"/>
    </source>
</evidence>
<dbReference type="Pfam" id="PF17293">
    <property type="entry name" value="Arm-DNA-bind_5"/>
    <property type="match status" value="1"/>
</dbReference>
<dbReference type="InterPro" id="IPR011010">
    <property type="entry name" value="DNA_brk_join_enz"/>
</dbReference>
<feature type="domain" description="Tyr recombinase" evidence="4">
    <location>
        <begin position="219"/>
        <end position="397"/>
    </location>
</feature>
<dbReference type="Gene3D" id="1.10.150.130">
    <property type="match status" value="1"/>
</dbReference>
<dbReference type="CDD" id="cd01185">
    <property type="entry name" value="INTN1_C_like"/>
    <property type="match status" value="1"/>
</dbReference>
<dbReference type="PROSITE" id="PS51898">
    <property type="entry name" value="TYR_RECOMBINASE"/>
    <property type="match status" value="1"/>
</dbReference>
<dbReference type="Proteomes" id="UP000199666">
    <property type="component" value="Unassembled WGS sequence"/>
</dbReference>
<dbReference type="OrthoDB" id="892893at2"/>
<dbReference type="InterPro" id="IPR013762">
    <property type="entry name" value="Integrase-like_cat_sf"/>
</dbReference>
<protein>
    <submittedName>
        <fullName evidence="5">Site-specific recombinase XerD</fullName>
    </submittedName>
</protein>
<dbReference type="STRING" id="414048.SAMN04489864_11582"/>
<organism evidence="5 6">
    <name type="scientific">Pedobacter insulae</name>
    <dbReference type="NCBI Taxonomy" id="414048"/>
    <lineage>
        <taxon>Bacteria</taxon>
        <taxon>Pseudomonadati</taxon>
        <taxon>Bacteroidota</taxon>
        <taxon>Sphingobacteriia</taxon>
        <taxon>Sphingobacteriales</taxon>
        <taxon>Sphingobacteriaceae</taxon>
        <taxon>Pedobacter</taxon>
    </lineage>
</organism>
<evidence type="ECO:0000313" key="5">
    <source>
        <dbReference type="EMBL" id="SFH50773.1"/>
    </source>
</evidence>
<sequence>MRTNFSLLFYMKKQKNYTKGIAPIYIRITVNGKRAESATGRSCEPDRWNCKSGRSIGTKEDSKSLNSFLDHLQNMVYDAHCELLKSGNMITAEAIKNRFLGKEEKSQTLLQAITEHNQKVEALVGKEFVQGTLNRYKVLKKHLAVFLPFKYGVKDMGMRNVDIAFLNEFDYYLRSEKSCANNYTVKMIKNLGKIINISFENGYIQTNPFASYKGRTKKVDRYFLNQEEIEVIADKQFVSERLDIIRDIFLFCCFTGLAYADVQKLQKTHISKGIDGEYWIIKNRQKTNIRSAIPLLPTAVNILDKYKNHPVCINKDLVFPVPSNQKMNEYLKEIEERCEIGKKLTSHIARHTFATTVTLLNGVPIESVSQMLGHTNIRTTQHYAKILDIKVGADMALLRNKLAII</sequence>
<evidence type="ECO:0000313" key="6">
    <source>
        <dbReference type="Proteomes" id="UP000199666"/>
    </source>
</evidence>
<dbReference type="GO" id="GO:0006310">
    <property type="term" value="P:DNA recombination"/>
    <property type="evidence" value="ECO:0007669"/>
    <property type="project" value="UniProtKB-KW"/>
</dbReference>
<evidence type="ECO:0000259" key="4">
    <source>
        <dbReference type="PROSITE" id="PS51898"/>
    </source>
</evidence>
<dbReference type="InterPro" id="IPR010998">
    <property type="entry name" value="Integrase_recombinase_N"/>
</dbReference>
<dbReference type="GO" id="GO:0015074">
    <property type="term" value="P:DNA integration"/>
    <property type="evidence" value="ECO:0007669"/>
    <property type="project" value="InterPro"/>
</dbReference>